<dbReference type="InterPro" id="IPR013785">
    <property type="entry name" value="Aldolase_TIM"/>
</dbReference>
<evidence type="ECO:0000256" key="2">
    <source>
        <dbReference type="ARBA" id="ARBA00022519"/>
    </source>
</evidence>
<dbReference type="Proteomes" id="UP000018433">
    <property type="component" value="Unassembled WGS sequence"/>
</dbReference>
<comment type="cofactor">
    <cofactor evidence="1">
        <name>FMN</name>
        <dbReference type="ChEBI" id="CHEBI:58210"/>
    </cofactor>
</comment>
<keyword evidence="5" id="KW-0560">Oxidoreductase</keyword>
<dbReference type="PROSITE" id="PS00557">
    <property type="entry name" value="FMN_HYDROXY_ACID_DH_1"/>
    <property type="match status" value="1"/>
</dbReference>
<keyword evidence="3" id="KW-0285">Flavoprotein</keyword>
<evidence type="ECO:0000256" key="1">
    <source>
        <dbReference type="ARBA" id="ARBA00001917"/>
    </source>
</evidence>
<dbReference type="InterPro" id="IPR000262">
    <property type="entry name" value="FMN-dep_DH"/>
</dbReference>
<evidence type="ECO:0000256" key="5">
    <source>
        <dbReference type="ARBA" id="ARBA00023002"/>
    </source>
</evidence>
<organism evidence="8 9">
    <name type="scientific">Acinetobacter soli NIPH 2899</name>
    <dbReference type="NCBI Taxonomy" id="1217677"/>
    <lineage>
        <taxon>Bacteria</taxon>
        <taxon>Pseudomonadati</taxon>
        <taxon>Pseudomonadota</taxon>
        <taxon>Gammaproteobacteria</taxon>
        <taxon>Moraxellales</taxon>
        <taxon>Moraxellaceae</taxon>
        <taxon>Acinetobacter</taxon>
    </lineage>
</organism>
<comment type="similarity">
    <text evidence="6">Belongs to the FMN-dependent alpha-hydroxy acid dehydrogenase family.</text>
</comment>
<evidence type="ECO:0000256" key="6">
    <source>
        <dbReference type="ARBA" id="ARBA00024042"/>
    </source>
</evidence>
<dbReference type="PIRSF" id="PIRSF000138">
    <property type="entry name" value="Al-hdrx_acd_dh"/>
    <property type="match status" value="1"/>
</dbReference>
<keyword evidence="4" id="KW-0288">FMN</keyword>
<evidence type="ECO:0000256" key="3">
    <source>
        <dbReference type="ARBA" id="ARBA00022630"/>
    </source>
</evidence>
<keyword evidence="2" id="KW-0997">Cell inner membrane</keyword>
<feature type="domain" description="FMN hydroxy acid dehydrogenase" evidence="7">
    <location>
        <begin position="4"/>
        <end position="377"/>
    </location>
</feature>
<evidence type="ECO:0000313" key="9">
    <source>
        <dbReference type="Proteomes" id="UP000018433"/>
    </source>
</evidence>
<accession>A0ABP2UBJ2</accession>
<dbReference type="Gene3D" id="3.20.20.70">
    <property type="entry name" value="Aldolase class I"/>
    <property type="match status" value="1"/>
</dbReference>
<evidence type="ECO:0000259" key="7">
    <source>
        <dbReference type="PROSITE" id="PS51349"/>
    </source>
</evidence>
<dbReference type="PANTHER" id="PTHR10578">
    <property type="entry name" value="S -2-HYDROXY-ACID OXIDASE-RELATED"/>
    <property type="match status" value="1"/>
</dbReference>
<protein>
    <recommendedName>
        <fullName evidence="7">FMN hydroxy acid dehydrogenase domain-containing protein</fullName>
    </recommendedName>
</protein>
<dbReference type="InterPro" id="IPR037396">
    <property type="entry name" value="FMN_HAD"/>
</dbReference>
<dbReference type="PANTHER" id="PTHR10578:SF107">
    <property type="entry name" value="2-HYDROXYACID OXIDASE 1"/>
    <property type="match status" value="1"/>
</dbReference>
<dbReference type="Pfam" id="PF01070">
    <property type="entry name" value="FMN_dh"/>
    <property type="match status" value="1"/>
</dbReference>
<keyword evidence="2" id="KW-1003">Cell membrane</keyword>
<name>A0ABP2UBJ2_9GAMM</name>
<dbReference type="PROSITE" id="PS51349">
    <property type="entry name" value="FMN_HYDROXY_ACID_DH_2"/>
    <property type="match status" value="1"/>
</dbReference>
<evidence type="ECO:0000313" key="8">
    <source>
        <dbReference type="EMBL" id="ENV62086.1"/>
    </source>
</evidence>
<gene>
    <name evidence="8" type="ORF">F950_00072</name>
</gene>
<dbReference type="EMBL" id="APPV01000003">
    <property type="protein sequence ID" value="ENV62086.1"/>
    <property type="molecule type" value="Genomic_DNA"/>
</dbReference>
<dbReference type="SUPFAM" id="SSF51395">
    <property type="entry name" value="FMN-linked oxidoreductases"/>
    <property type="match status" value="1"/>
</dbReference>
<reference evidence="8 9" key="1">
    <citation type="submission" date="2013-02" db="EMBL/GenBank/DDBJ databases">
        <title>The Genome Sequence of Acinetobacter soli NIPH 2899.</title>
        <authorList>
            <consortium name="The Broad Institute Genome Sequencing Platform"/>
            <consortium name="The Broad Institute Genome Sequencing Center for Infectious Disease"/>
            <person name="Cerqueira G."/>
            <person name="Feldgarden M."/>
            <person name="Courvalin P."/>
            <person name="Perichon B."/>
            <person name="Grillot-Courvalin C."/>
            <person name="Clermont D."/>
            <person name="Rocha E."/>
            <person name="Yoon E.-J."/>
            <person name="Nemec A."/>
            <person name="Walker B."/>
            <person name="Young S.K."/>
            <person name="Zeng Q."/>
            <person name="Gargeya S."/>
            <person name="Fitzgerald M."/>
            <person name="Haas B."/>
            <person name="Abouelleil A."/>
            <person name="Alvarado L."/>
            <person name="Arachchi H.M."/>
            <person name="Berlin A.M."/>
            <person name="Chapman S.B."/>
            <person name="Dewar J."/>
            <person name="Goldberg J."/>
            <person name="Griggs A."/>
            <person name="Gujja S."/>
            <person name="Hansen M."/>
            <person name="Howarth C."/>
            <person name="Imamovic A."/>
            <person name="Larimer J."/>
            <person name="McCowan C."/>
            <person name="Murphy C."/>
            <person name="Neiman D."/>
            <person name="Pearson M."/>
            <person name="Priest M."/>
            <person name="Roberts A."/>
            <person name="Saif S."/>
            <person name="Shea T."/>
            <person name="Sisk P."/>
            <person name="Sykes S."/>
            <person name="Wortman J."/>
            <person name="Nusbaum C."/>
            <person name="Birren B."/>
        </authorList>
    </citation>
    <scope>NUCLEOTIDE SEQUENCE [LARGE SCALE GENOMIC DNA]</scope>
    <source>
        <strain evidence="8 9">NIPH 2899</strain>
    </source>
</reference>
<keyword evidence="9" id="KW-1185">Reference proteome</keyword>
<evidence type="ECO:0000256" key="4">
    <source>
        <dbReference type="ARBA" id="ARBA00022643"/>
    </source>
</evidence>
<dbReference type="InterPro" id="IPR012133">
    <property type="entry name" value="Alpha-hydoxy_acid_DH_FMN"/>
</dbReference>
<comment type="caution">
    <text evidence="8">The sequence shown here is derived from an EMBL/GenBank/DDBJ whole genome shotgun (WGS) entry which is preliminary data.</text>
</comment>
<proteinExistence type="inferred from homology"/>
<sequence>MENILSRKLINVEDYRRQAKRTLSRIIFDYLEGGAEDERGLNHNRTIFDQFRLKPKRLVDISQRDISCKIFNKKWDAPFAIAPTGLNSSLWPYADRILAKSAAKANIPFMLSTASNMSIEAVAKSCDGEKWFQLYVVHQELAVKMVQRALSAGYTTLIITLDVGVNGYRERDIRNGFAIPLKFSPSLILDGMMHPGWSIRFLSQGMPKLANFVSSEAHSLEVQNALLKRQMDTTFNLESLKKIRDLWPHTLLVKGLVRQEDALKAIEAGADGVILSNHGGRQLDCSISPMETLYEVSQTIEQPVLIDSGFRRGSDIVKALCLGANMVCLGRATLYGLAANGEAGVDDVIQLLKQDVDRTLAQIGCPSITQLNKDYLR</sequence>
<dbReference type="InterPro" id="IPR008259">
    <property type="entry name" value="FMN_hydac_DH_AS"/>
</dbReference>
<keyword evidence="2" id="KW-0472">Membrane</keyword>